<reference evidence="9 10" key="1">
    <citation type="journal article" date="2024" name="Insects">
        <title>An Improved Chromosome-Level Genome Assembly of the Firefly Pyrocoelia pectoralis.</title>
        <authorList>
            <person name="Fu X."/>
            <person name="Meyer-Rochow V.B."/>
            <person name="Ballantyne L."/>
            <person name="Zhu X."/>
        </authorList>
    </citation>
    <scope>NUCLEOTIDE SEQUENCE [LARGE SCALE GENOMIC DNA]</scope>
    <source>
        <strain evidence="9">XCY_ONT2</strain>
    </source>
</reference>
<keyword evidence="4" id="KW-1133">Transmembrane helix</keyword>
<accession>A0AAN7ZHT4</accession>
<dbReference type="EMBL" id="JAVRBK010000004">
    <property type="protein sequence ID" value="KAK5644552.1"/>
    <property type="molecule type" value="Genomic_DNA"/>
</dbReference>
<dbReference type="Proteomes" id="UP001329430">
    <property type="component" value="Chromosome 4"/>
</dbReference>
<sequence length="706" mass="79991">MYRIFVTKISANTFRKASLKYPQCLHQHRYASDKSNIGPPPHKKQGSGAIYTVGIVAIVGGGTIAYAKYDSNFRSWLAENVPYSDGIIKFICQEEQPYLQSIANTLDSIKETVLDILLSRKSKATEIPVIPKDYHPPSPAFFKLADSTKDEVQYNEIRVEKVDNEKTEVTIGGDKKLPERLLPSHPKKILELETQIGSSASEAVQAYNKAVTALQNYSKSVEIVIESSVEKLDPEIWNSLRQKTKAKEQTLQEAQKLYKETQEHIKKLESILNRQDFDAPDVLKQQAVLNITRVQEDLSKAKEELDVLNRNLSLTDKYWTKVEEARNHFIQEIEILFPGVNIHDRKLNLQGGELDLFILHAFSNVLFYQKELCKLQILEQQKVKVAIENARKGNQDLLVEAQIEQLVDKERKNLALDFQKKCLALRAESEKELRRQLKTQSEAFADHLQDALQTKEKELEQNFVRDLNEKVTAEKCKFKLQLSAMAGRVRGMDQVFKARTEADRIKKQSQVLWSACQSLFRALKAGCPGVPWTEQIRPLEPEITAVKNAAADNDELVKTVLAGIPAKAKERGVFPEDALRERFLKVETVARHLALVPEGGARIPLHFLSYLHSMLLVKTASPIPQAELEDAEVDFGDLSTNDILQRARYWIDRGDFAQTLRYMNLLNGASRIAASQWIDEARLLLETQQAANVLLAHASASGLVYL</sequence>
<comment type="similarity">
    <text evidence="1 7">Belongs to the MICOS complex subunit Mic60 family.</text>
</comment>
<evidence type="ECO:0000313" key="9">
    <source>
        <dbReference type="EMBL" id="KAK5644552.1"/>
    </source>
</evidence>
<dbReference type="AlphaFoldDB" id="A0AAN7ZHT4"/>
<dbReference type="GO" id="GO:0042407">
    <property type="term" value="P:cristae formation"/>
    <property type="evidence" value="ECO:0007669"/>
    <property type="project" value="TreeGrafter"/>
</dbReference>
<evidence type="ECO:0000313" key="10">
    <source>
        <dbReference type="Proteomes" id="UP001329430"/>
    </source>
</evidence>
<dbReference type="PANTHER" id="PTHR15415">
    <property type="entry name" value="MITOFILIN"/>
    <property type="match status" value="1"/>
</dbReference>
<dbReference type="GO" id="GO:0061617">
    <property type="term" value="C:MICOS complex"/>
    <property type="evidence" value="ECO:0007669"/>
    <property type="project" value="TreeGrafter"/>
</dbReference>
<keyword evidence="10" id="KW-1185">Reference proteome</keyword>
<gene>
    <name evidence="9" type="ORF">RI129_005852</name>
</gene>
<evidence type="ECO:0000256" key="4">
    <source>
        <dbReference type="ARBA" id="ARBA00022989"/>
    </source>
</evidence>
<evidence type="ECO:0000256" key="6">
    <source>
        <dbReference type="ARBA" id="ARBA00023136"/>
    </source>
</evidence>
<comment type="function">
    <text evidence="7">Component of the MICOS complex, a large protein complex of the mitochondrial inner membrane that plays crucial roles in the maintenance of crista junctions, inner membrane architecture, and formation of contact sites to the outer membrane.</text>
</comment>
<evidence type="ECO:0000256" key="7">
    <source>
        <dbReference type="RuleBase" id="RU363000"/>
    </source>
</evidence>
<comment type="caution">
    <text evidence="9">The sequence shown here is derived from an EMBL/GenBank/DDBJ whole genome shotgun (WGS) entry which is preliminary data.</text>
</comment>
<protein>
    <recommendedName>
        <fullName evidence="7">MICOS complex subunit MIC60</fullName>
    </recommendedName>
    <alternativeName>
        <fullName evidence="7">Mitofilin</fullName>
    </alternativeName>
</protein>
<feature type="coiled-coil region" evidence="8">
    <location>
        <begin position="240"/>
        <end position="311"/>
    </location>
</feature>
<proteinExistence type="inferred from homology"/>
<keyword evidence="6" id="KW-0472">Membrane</keyword>
<dbReference type="InterPro" id="IPR019133">
    <property type="entry name" value="MIC60"/>
</dbReference>
<evidence type="ECO:0000256" key="1">
    <source>
        <dbReference type="ARBA" id="ARBA00010877"/>
    </source>
</evidence>
<comment type="subcellular location">
    <subcellularLocation>
        <location evidence="7">Mitochondrion inner membrane</location>
        <topology evidence="7">Single-pass membrane protein</topology>
    </subcellularLocation>
</comment>
<keyword evidence="3 7" id="KW-0999">Mitochondrion inner membrane</keyword>
<evidence type="ECO:0000256" key="5">
    <source>
        <dbReference type="ARBA" id="ARBA00023128"/>
    </source>
</evidence>
<dbReference type="PANTHER" id="PTHR15415:SF7">
    <property type="entry name" value="MICOS COMPLEX SUBUNIT MIC60"/>
    <property type="match status" value="1"/>
</dbReference>
<evidence type="ECO:0000256" key="8">
    <source>
        <dbReference type="SAM" id="Coils"/>
    </source>
</evidence>
<name>A0AAN7ZHT4_9COLE</name>
<evidence type="ECO:0000256" key="2">
    <source>
        <dbReference type="ARBA" id="ARBA00022692"/>
    </source>
</evidence>
<keyword evidence="5 7" id="KW-0496">Mitochondrion</keyword>
<organism evidence="9 10">
    <name type="scientific">Pyrocoelia pectoralis</name>
    <dbReference type="NCBI Taxonomy" id="417401"/>
    <lineage>
        <taxon>Eukaryota</taxon>
        <taxon>Metazoa</taxon>
        <taxon>Ecdysozoa</taxon>
        <taxon>Arthropoda</taxon>
        <taxon>Hexapoda</taxon>
        <taxon>Insecta</taxon>
        <taxon>Pterygota</taxon>
        <taxon>Neoptera</taxon>
        <taxon>Endopterygota</taxon>
        <taxon>Coleoptera</taxon>
        <taxon>Polyphaga</taxon>
        <taxon>Elateriformia</taxon>
        <taxon>Elateroidea</taxon>
        <taxon>Lampyridae</taxon>
        <taxon>Lampyrinae</taxon>
        <taxon>Pyrocoelia</taxon>
    </lineage>
</organism>
<keyword evidence="8" id="KW-0175">Coiled coil</keyword>
<evidence type="ECO:0000256" key="3">
    <source>
        <dbReference type="ARBA" id="ARBA00022792"/>
    </source>
</evidence>
<dbReference type="Pfam" id="PF09731">
    <property type="entry name" value="Mitofilin"/>
    <property type="match status" value="1"/>
</dbReference>
<keyword evidence="2 7" id="KW-0812">Transmembrane</keyword>
<comment type="subunit">
    <text evidence="7">Component of the mitochondrial contact site and cristae organizing system (MICOS) complex.</text>
</comment>